<dbReference type="RefSeq" id="WP_161315459.1">
    <property type="nucleotide sequence ID" value="NZ_WTUW01000002.1"/>
</dbReference>
<proteinExistence type="inferred from homology"/>
<reference evidence="10 11" key="1">
    <citation type="submission" date="2019-12" db="EMBL/GenBank/DDBJ databases">
        <title>Snethiella sp. nov. sp. isolated from sea sand.</title>
        <authorList>
            <person name="Kim J."/>
            <person name="Jeong S.E."/>
            <person name="Jung H.S."/>
            <person name="Jeon C.O."/>
        </authorList>
    </citation>
    <scope>NUCLEOTIDE SEQUENCE [LARGE SCALE GENOMIC DNA]</scope>
    <source>
        <strain evidence="10 11">DP05</strain>
    </source>
</reference>
<evidence type="ECO:0000256" key="5">
    <source>
        <dbReference type="ARBA" id="ARBA00046315"/>
    </source>
</evidence>
<dbReference type="Pfam" id="PF01053">
    <property type="entry name" value="Cys_Met_Meta_PP"/>
    <property type="match status" value="1"/>
</dbReference>
<dbReference type="EC" id="4.4.1.8" evidence="10"/>
<dbReference type="PIRSF" id="PIRSF001434">
    <property type="entry name" value="CGS"/>
    <property type="match status" value="1"/>
</dbReference>
<comment type="catalytic activity">
    <reaction evidence="6">
        <text>L,L-cystathionine + H2O = L-homocysteine + pyruvate + NH4(+)</text>
        <dbReference type="Rhea" id="RHEA:13965"/>
        <dbReference type="ChEBI" id="CHEBI:15361"/>
        <dbReference type="ChEBI" id="CHEBI:15377"/>
        <dbReference type="ChEBI" id="CHEBI:28938"/>
        <dbReference type="ChEBI" id="CHEBI:58161"/>
        <dbReference type="ChEBI" id="CHEBI:58199"/>
    </reaction>
</comment>
<comment type="cofactor">
    <cofactor evidence="1 9">
        <name>pyridoxal 5'-phosphate</name>
        <dbReference type="ChEBI" id="CHEBI:597326"/>
    </cofactor>
</comment>
<comment type="caution">
    <text evidence="10">The sequence shown here is derived from an EMBL/GenBank/DDBJ whole genome shotgun (WGS) entry which is preliminary data.</text>
</comment>
<dbReference type="GO" id="GO:0019450">
    <property type="term" value="P:L-cysteine catabolic process to pyruvate"/>
    <property type="evidence" value="ECO:0007669"/>
    <property type="project" value="TreeGrafter"/>
</dbReference>
<keyword evidence="4 10" id="KW-0456">Lyase</keyword>
<dbReference type="AlphaFoldDB" id="A0A6L8W8C3"/>
<evidence type="ECO:0000256" key="6">
    <source>
        <dbReference type="ARBA" id="ARBA00047517"/>
    </source>
</evidence>
<evidence type="ECO:0000256" key="2">
    <source>
        <dbReference type="ARBA" id="ARBA00009077"/>
    </source>
</evidence>
<dbReference type="InterPro" id="IPR015421">
    <property type="entry name" value="PyrdxlP-dep_Trfase_major"/>
</dbReference>
<gene>
    <name evidence="10" type="primary">metC</name>
    <name evidence="10" type="ORF">GQE98_09765</name>
</gene>
<sequence>MKDETKIVTAGRNPEGNFGIVNVPVYHASTILFPSLAELQKTHVARAAGERVVSYGRIGTPTTWSLEDAVAELEGGYRAQVYPSGLAACANAILAMVKTGDHMLVTDSVYGPVRVFCDNFLSRFGVEVTYYDPLIGAGIGELMRPNTTVVYTEAPGSQTFEMQDIPAIAEVAHAKGAVVLTDNTWASPLFFKPFEHGVDISIQAGTKYIVGHSDVMIGTVTATKDYWPALQKGANMLGQSAGPDDVYLAQRGIRTLSVRLKQHMENGLAVAEWLKGRPEVHSVLHPALPDHPGHDIWKRDFLGASGLFSMRLKEVSREALAAFLDDLELFGMGYSWGGYESLIILADPTTYRTATTWDNTNPLLRLHIGLEAVDDLIADLKNGFDRLNAVK</sequence>
<dbReference type="GO" id="GO:0030170">
    <property type="term" value="F:pyridoxal phosphate binding"/>
    <property type="evidence" value="ECO:0007669"/>
    <property type="project" value="InterPro"/>
</dbReference>
<evidence type="ECO:0000313" key="11">
    <source>
        <dbReference type="Proteomes" id="UP000476030"/>
    </source>
</evidence>
<dbReference type="FunFam" id="3.40.640.10:FF:000046">
    <property type="entry name" value="Cystathionine gamma-lyase"/>
    <property type="match status" value="1"/>
</dbReference>
<comment type="similarity">
    <text evidence="2 9">Belongs to the trans-sulfuration enzymes family.</text>
</comment>
<evidence type="ECO:0000313" key="10">
    <source>
        <dbReference type="EMBL" id="MZR30919.1"/>
    </source>
</evidence>
<comment type="catalytic activity">
    <reaction evidence="7">
        <text>an S-substituted L-cysteine + H2O = a thiol + pyruvate + NH4(+)</text>
        <dbReference type="Rhea" id="RHEA:18121"/>
        <dbReference type="ChEBI" id="CHEBI:15361"/>
        <dbReference type="ChEBI" id="CHEBI:15377"/>
        <dbReference type="ChEBI" id="CHEBI:28938"/>
        <dbReference type="ChEBI" id="CHEBI:29256"/>
        <dbReference type="ChEBI" id="CHEBI:58717"/>
        <dbReference type="EC" id="4.4.1.13"/>
    </reaction>
</comment>
<dbReference type="PANTHER" id="PTHR43500">
    <property type="entry name" value="CYSTATHIONINE BETA-LYASE-RELATED"/>
    <property type="match status" value="1"/>
</dbReference>
<dbReference type="InterPro" id="IPR015424">
    <property type="entry name" value="PyrdxlP-dep_Trfase"/>
</dbReference>
<organism evidence="10 11">
    <name type="scientific">Sneathiella litorea</name>
    <dbReference type="NCBI Taxonomy" id="2606216"/>
    <lineage>
        <taxon>Bacteria</taxon>
        <taxon>Pseudomonadati</taxon>
        <taxon>Pseudomonadota</taxon>
        <taxon>Alphaproteobacteria</taxon>
        <taxon>Sneathiellales</taxon>
        <taxon>Sneathiellaceae</taxon>
        <taxon>Sneathiella</taxon>
    </lineage>
</organism>
<dbReference type="InterPro" id="IPR054542">
    <property type="entry name" value="Cys_met_metab_PP"/>
</dbReference>
<dbReference type="GO" id="GO:0047804">
    <property type="term" value="F:cysteine-S-conjugate beta-lyase activity"/>
    <property type="evidence" value="ECO:0007669"/>
    <property type="project" value="UniProtKB-EC"/>
</dbReference>
<dbReference type="InterPro" id="IPR000277">
    <property type="entry name" value="Cys/Met-Metab_PyrdxlP-dep_enz"/>
</dbReference>
<accession>A0A6L8W8C3</accession>
<dbReference type="InterPro" id="IPR006233">
    <property type="entry name" value="Cys_b_lyase_bac"/>
</dbReference>
<dbReference type="Gene3D" id="3.90.1150.10">
    <property type="entry name" value="Aspartate Aminotransferase, domain 1"/>
    <property type="match status" value="1"/>
</dbReference>
<evidence type="ECO:0000256" key="7">
    <source>
        <dbReference type="ARBA" id="ARBA00047625"/>
    </source>
</evidence>
<evidence type="ECO:0000256" key="4">
    <source>
        <dbReference type="ARBA" id="ARBA00023239"/>
    </source>
</evidence>
<dbReference type="EMBL" id="WTUW01000002">
    <property type="protein sequence ID" value="MZR30919.1"/>
    <property type="molecule type" value="Genomic_DNA"/>
</dbReference>
<name>A0A6L8W8C3_9PROT</name>
<dbReference type="PROSITE" id="PS00868">
    <property type="entry name" value="CYS_MET_METAB_PP"/>
    <property type="match status" value="1"/>
</dbReference>
<comment type="pathway">
    <text evidence="5">Amino-acid biosynthesis; L-methionine biosynthesis via de novo pathway; L-homocysteine from L-cystathionine: step 1/1.</text>
</comment>
<dbReference type="Gene3D" id="3.40.640.10">
    <property type="entry name" value="Type I PLP-dependent aspartate aminotransferase-like (Major domain)"/>
    <property type="match status" value="1"/>
</dbReference>
<dbReference type="SUPFAM" id="SSF53383">
    <property type="entry name" value="PLP-dependent transferases"/>
    <property type="match status" value="1"/>
</dbReference>
<evidence type="ECO:0000256" key="8">
    <source>
        <dbReference type="PIRSR" id="PIRSR001434-2"/>
    </source>
</evidence>
<keyword evidence="3 8" id="KW-0663">Pyridoxal phosphate</keyword>
<keyword evidence="11" id="KW-1185">Reference proteome</keyword>
<dbReference type="NCBIfam" id="TIGR01324">
    <property type="entry name" value="cysta_beta_ly_B"/>
    <property type="match status" value="1"/>
</dbReference>
<dbReference type="PANTHER" id="PTHR43500:SF1">
    <property type="entry name" value="CYSTATHIONINE BETA-LYASE-RELATED"/>
    <property type="match status" value="1"/>
</dbReference>
<dbReference type="InterPro" id="IPR015422">
    <property type="entry name" value="PyrdxlP-dep_Trfase_small"/>
</dbReference>
<evidence type="ECO:0000256" key="3">
    <source>
        <dbReference type="ARBA" id="ARBA00022898"/>
    </source>
</evidence>
<dbReference type="GO" id="GO:0019346">
    <property type="term" value="P:transsulfuration"/>
    <property type="evidence" value="ECO:0007669"/>
    <property type="project" value="InterPro"/>
</dbReference>
<dbReference type="Proteomes" id="UP000476030">
    <property type="component" value="Unassembled WGS sequence"/>
</dbReference>
<evidence type="ECO:0000256" key="9">
    <source>
        <dbReference type="RuleBase" id="RU362118"/>
    </source>
</evidence>
<dbReference type="CDD" id="cd00614">
    <property type="entry name" value="CGS_like"/>
    <property type="match status" value="1"/>
</dbReference>
<protein>
    <submittedName>
        <fullName evidence="10">Cystathionine beta-lyase</fullName>
        <ecNumber evidence="10">4.4.1.8</ecNumber>
    </submittedName>
</protein>
<evidence type="ECO:0000256" key="1">
    <source>
        <dbReference type="ARBA" id="ARBA00001933"/>
    </source>
</evidence>
<feature type="modified residue" description="N6-(pyridoxal phosphate)lysine" evidence="8">
    <location>
        <position position="207"/>
    </location>
</feature>